<evidence type="ECO:0000259" key="3">
    <source>
        <dbReference type="PROSITE" id="PS50003"/>
    </source>
</evidence>
<reference evidence="6" key="2">
    <citation type="submission" date="2025-09" db="UniProtKB">
        <authorList>
            <consortium name="Ensembl"/>
        </authorList>
    </citation>
    <scope>IDENTIFICATION</scope>
</reference>
<dbReference type="InterPro" id="IPR041489">
    <property type="entry name" value="PDZ_6"/>
</dbReference>
<dbReference type="Proteomes" id="UP000261640">
    <property type="component" value="Unplaced"/>
</dbReference>
<evidence type="ECO:0000313" key="7">
    <source>
        <dbReference type="Proteomes" id="UP000261640"/>
    </source>
</evidence>
<dbReference type="AlphaFoldDB" id="A0A7N8YJK5"/>
<dbReference type="FunFam" id="2.30.42.10:FF:000066">
    <property type="entry name" value="Rho GTPase activating protein 21"/>
    <property type="match status" value="1"/>
</dbReference>
<reference evidence="6" key="1">
    <citation type="submission" date="2025-08" db="UniProtKB">
        <authorList>
            <consortium name="Ensembl"/>
        </authorList>
    </citation>
    <scope>IDENTIFICATION</scope>
</reference>
<dbReference type="Pfam" id="PF00169">
    <property type="entry name" value="PH"/>
    <property type="match status" value="1"/>
</dbReference>
<dbReference type="InterPro" id="IPR008936">
    <property type="entry name" value="Rho_GTPase_activation_prot"/>
</dbReference>
<accession>A0A7N8YJK5</accession>
<keyword evidence="1" id="KW-0343">GTPase activation</keyword>
<dbReference type="SUPFAM" id="SSF50729">
    <property type="entry name" value="PH domain-like"/>
    <property type="match status" value="1"/>
</dbReference>
<evidence type="ECO:0000259" key="5">
    <source>
        <dbReference type="PROSITE" id="PS50238"/>
    </source>
</evidence>
<proteinExistence type="predicted"/>
<dbReference type="SUPFAM" id="SSF50156">
    <property type="entry name" value="PDZ domain-like"/>
    <property type="match status" value="1"/>
</dbReference>
<dbReference type="Gene3D" id="2.30.42.10">
    <property type="match status" value="1"/>
</dbReference>
<dbReference type="InterPro" id="IPR001849">
    <property type="entry name" value="PH_domain"/>
</dbReference>
<dbReference type="InterPro" id="IPR001478">
    <property type="entry name" value="PDZ"/>
</dbReference>
<dbReference type="GO" id="GO:0005096">
    <property type="term" value="F:GTPase activator activity"/>
    <property type="evidence" value="ECO:0007669"/>
    <property type="project" value="UniProtKB-KW"/>
</dbReference>
<dbReference type="PROSITE" id="PS50238">
    <property type="entry name" value="RHOGAP"/>
    <property type="match status" value="1"/>
</dbReference>
<dbReference type="Gene3D" id="1.10.555.10">
    <property type="entry name" value="Rho GTPase activation protein"/>
    <property type="match status" value="1"/>
</dbReference>
<dbReference type="CDD" id="cd04395">
    <property type="entry name" value="RhoGAP_ARHGAP21"/>
    <property type="match status" value="1"/>
</dbReference>
<dbReference type="PROSITE" id="PS50106">
    <property type="entry name" value="PDZ"/>
    <property type="match status" value="1"/>
</dbReference>
<dbReference type="InterPro" id="IPR036034">
    <property type="entry name" value="PDZ_sf"/>
</dbReference>
<dbReference type="SUPFAM" id="SSF48350">
    <property type="entry name" value="GTPase activation domain, GAP"/>
    <property type="match status" value="1"/>
</dbReference>
<dbReference type="GO" id="GO:0007165">
    <property type="term" value="P:signal transduction"/>
    <property type="evidence" value="ECO:0007669"/>
    <property type="project" value="InterPro"/>
</dbReference>
<sequence>MVSLNENRCQPSSSGDVEGMWWQRPRTILLQKNPQGFGFTLRHFIVYPPESSLHSFKRRGGRGGRGVRVGEPCLEPMDTIFVKCVKENGPAQQAGLCTGDRLVKVNGENILGRTYSQVIALIQNSENIIELSIMPKDEDVLQLVYSQDAYLKGSEPYTDEGQDFPELPPLCYTSTMPISIAPEPSHNLHSCLDNSSATLPPPRKSSLPASARIHAGAHCQQALSHWYFRLKLGMSAGCKPSPSATSAEQQRTETFIYHHQAASASNDPYCLGGFGGVSGPGNKTFSESLLAAYVEYDCSSGNSGNSGGSCSCCPDRVPGDSGPGDSGPGDFGGCGGSISAGRSDGSDSSITGGAPGDVNKNFIEQHTYSPIVSLHATRTNYVFSTLYVSFFLPLTSVLFPFVYSGNVKGRRSSYLLAISTERSKSCDEGLDTFREGGHAFFDACKEGWLHYKQILSEKGKKVGGGMWPWKRVFSVLRFHSLFLYKDKREAVLHGAGAGPSQEEHLPICIHGCLVDIAYSETKRKHTLRLTTQDFCEYLLHAEDRDDMLAWIRVIRENSKTDNEEISFSREALINKKLNDFRKHSLTGNKSGSSPHYMMLPFLLVKTNNTSVNQVSRIDDNKVLWGINIIKKAKKTSSPKAFGVRLEDCQPAVNHKFVPLIVEICCSVVEEMGLEYTGIYRVPGNNAMVFSLQEQLNKGMDINTAEETWQDLNVISSLLKTFFRKLPESLFTDDKYSEFVAANRIEDAEDRLKTMKKLIHDLPDHYYHTLKFLVGHLKRVADHSEKNKMEPRNLALVFGPTLVRTSGDNMTDMVTHMPDRYRIVETLILHHDWFFSDGELNEKEKVIEDNWDMQPVPNIDHLLSNIGRPGMARETGEKESQSNIEVHSVISWLRTFEQKPAVLAPLAGVEPPSSGSGSVSGPRAEAKFVD</sequence>
<dbReference type="InParanoid" id="A0A7N8YJK5"/>
<organism evidence="6 7">
    <name type="scientific">Mastacembelus armatus</name>
    <name type="common">zig-zag eel</name>
    <dbReference type="NCBI Taxonomy" id="205130"/>
    <lineage>
        <taxon>Eukaryota</taxon>
        <taxon>Metazoa</taxon>
        <taxon>Chordata</taxon>
        <taxon>Craniata</taxon>
        <taxon>Vertebrata</taxon>
        <taxon>Euteleostomi</taxon>
        <taxon>Actinopterygii</taxon>
        <taxon>Neopterygii</taxon>
        <taxon>Teleostei</taxon>
        <taxon>Neoteleostei</taxon>
        <taxon>Acanthomorphata</taxon>
        <taxon>Anabantaria</taxon>
        <taxon>Synbranchiformes</taxon>
        <taxon>Mastacembelidae</taxon>
        <taxon>Mastacembelus</taxon>
    </lineage>
</organism>
<dbReference type="FunFam" id="1.10.555.10:FF:000014">
    <property type="entry name" value="Rho GTPase activating protein 21"/>
    <property type="match status" value="1"/>
</dbReference>
<dbReference type="SMART" id="SM00324">
    <property type="entry name" value="RhoGAP"/>
    <property type="match status" value="1"/>
</dbReference>
<dbReference type="InterPro" id="IPR000198">
    <property type="entry name" value="RhoGAP_dom"/>
</dbReference>
<dbReference type="PANTHER" id="PTHR23175">
    <property type="entry name" value="PDZ DOMAIN-CONTAINING PROTEIN"/>
    <property type="match status" value="1"/>
</dbReference>
<dbReference type="CDD" id="cd01253">
    <property type="entry name" value="PH_ARHGAP21-like"/>
    <property type="match status" value="1"/>
</dbReference>
<name>A0A7N8YJK5_9TELE</name>
<dbReference type="Pfam" id="PF17820">
    <property type="entry name" value="PDZ_6"/>
    <property type="match status" value="1"/>
</dbReference>
<feature type="region of interest" description="Disordered" evidence="2">
    <location>
        <begin position="905"/>
        <end position="929"/>
    </location>
</feature>
<evidence type="ECO:0000256" key="2">
    <source>
        <dbReference type="SAM" id="MobiDB-lite"/>
    </source>
</evidence>
<evidence type="ECO:0000313" key="6">
    <source>
        <dbReference type="Ensembl" id="ENSMAMP00000066532.1"/>
    </source>
</evidence>
<dbReference type="GeneTree" id="ENSGT00940000157982"/>
<evidence type="ECO:0000256" key="1">
    <source>
        <dbReference type="ARBA" id="ARBA00022468"/>
    </source>
</evidence>
<feature type="domain" description="PH" evidence="3">
    <location>
        <begin position="442"/>
        <end position="559"/>
    </location>
</feature>
<keyword evidence="7" id="KW-1185">Reference proteome</keyword>
<feature type="compositionally biased region" description="Low complexity" evidence="2">
    <location>
        <begin position="910"/>
        <end position="921"/>
    </location>
</feature>
<feature type="domain" description="Rho-GAP" evidence="5">
    <location>
        <begin position="643"/>
        <end position="834"/>
    </location>
</feature>
<protein>
    <submittedName>
        <fullName evidence="6">Rho GTPase activating protein 23b</fullName>
    </submittedName>
</protein>
<dbReference type="Ensembl" id="ENSMAMT00000047471.1">
    <property type="protein sequence ID" value="ENSMAMP00000066532.1"/>
    <property type="gene ID" value="ENSMAMG00000021112.2"/>
</dbReference>
<dbReference type="PROSITE" id="PS50003">
    <property type="entry name" value="PH_DOMAIN"/>
    <property type="match status" value="1"/>
</dbReference>
<dbReference type="Gene3D" id="2.30.29.30">
    <property type="entry name" value="Pleckstrin-homology domain (PH domain)/Phosphotyrosine-binding domain (PTB)"/>
    <property type="match status" value="1"/>
</dbReference>
<dbReference type="Pfam" id="PF00620">
    <property type="entry name" value="RhoGAP"/>
    <property type="match status" value="1"/>
</dbReference>
<feature type="domain" description="PDZ" evidence="4">
    <location>
        <begin position="27"/>
        <end position="137"/>
    </location>
</feature>
<dbReference type="PANTHER" id="PTHR23175:SF5">
    <property type="entry name" value="RHO GTPASE-ACTIVATING PROTEIN 23"/>
    <property type="match status" value="1"/>
</dbReference>
<dbReference type="InterPro" id="IPR011993">
    <property type="entry name" value="PH-like_dom_sf"/>
</dbReference>
<evidence type="ECO:0000259" key="4">
    <source>
        <dbReference type="PROSITE" id="PS50106"/>
    </source>
</evidence>
<dbReference type="SMART" id="SM00233">
    <property type="entry name" value="PH"/>
    <property type="match status" value="1"/>
</dbReference>
<dbReference type="SMART" id="SM00228">
    <property type="entry name" value="PDZ"/>
    <property type="match status" value="1"/>
</dbReference>